<dbReference type="Proteomes" id="UP000094501">
    <property type="component" value="Unassembled WGS sequence"/>
</dbReference>
<keyword evidence="3" id="KW-1185">Reference proteome</keyword>
<sequence length="178" mass="19439">MPACLAAVISSVFVAACLTQVSTPARAGRFLPEVENPYCSITTYKLRGVEEQASSMTDRRGRPVIVVNASTLRDDPSYSQFLLAHECCHHTLGHVAKAKQGLGHVGPQAFFYIAPELKRMELEADCCAVRLLRERHQQDGIDAGAAAMAEFGEKPTGAHYPTGLQRVETIRRCAELDP</sequence>
<protein>
    <recommendedName>
        <fullName evidence="4">IrrE N-terminal-like domain-containing protein</fullName>
    </recommendedName>
</protein>
<reference evidence="2 3" key="1">
    <citation type="journal article" date="2016" name="Environ. Microbiol.">
        <title>New Methyloceanibacter diversity from North Sea sediments includes methanotroph containing solely the soluble methane monooxygenase.</title>
        <authorList>
            <person name="Vekeman B."/>
            <person name="Kerckhof F.M."/>
            <person name="Cremers G."/>
            <person name="de Vos P."/>
            <person name="Vandamme P."/>
            <person name="Boon N."/>
            <person name="Op den Camp H.J."/>
            <person name="Heylen K."/>
        </authorList>
    </citation>
    <scope>NUCLEOTIDE SEQUENCE [LARGE SCALE GENOMIC DNA]</scope>
    <source>
        <strain evidence="2 3">R-67174</strain>
    </source>
</reference>
<evidence type="ECO:0000313" key="3">
    <source>
        <dbReference type="Proteomes" id="UP000094501"/>
    </source>
</evidence>
<name>A0A1E3VYG8_9HYPH</name>
<keyword evidence="1" id="KW-0732">Signal</keyword>
<accession>A0A1E3VYG8</accession>
<comment type="caution">
    <text evidence="2">The sequence shown here is derived from an EMBL/GenBank/DDBJ whole genome shotgun (WGS) entry which is preliminary data.</text>
</comment>
<dbReference type="EMBL" id="LPWG01000013">
    <property type="protein sequence ID" value="ODR98569.1"/>
    <property type="molecule type" value="Genomic_DNA"/>
</dbReference>
<proteinExistence type="predicted"/>
<evidence type="ECO:0000256" key="1">
    <source>
        <dbReference type="SAM" id="SignalP"/>
    </source>
</evidence>
<evidence type="ECO:0008006" key="4">
    <source>
        <dbReference type="Google" id="ProtNLM"/>
    </source>
</evidence>
<evidence type="ECO:0000313" key="2">
    <source>
        <dbReference type="EMBL" id="ODR98569.1"/>
    </source>
</evidence>
<feature type="signal peptide" evidence="1">
    <location>
        <begin position="1"/>
        <end position="27"/>
    </location>
</feature>
<organism evidence="2 3">
    <name type="scientific">Methyloceanibacter methanicus</name>
    <dbReference type="NCBI Taxonomy" id="1774968"/>
    <lineage>
        <taxon>Bacteria</taxon>
        <taxon>Pseudomonadati</taxon>
        <taxon>Pseudomonadota</taxon>
        <taxon>Alphaproteobacteria</taxon>
        <taxon>Hyphomicrobiales</taxon>
        <taxon>Hyphomicrobiaceae</taxon>
        <taxon>Methyloceanibacter</taxon>
    </lineage>
</organism>
<gene>
    <name evidence="2" type="ORF">AUC68_09185</name>
</gene>
<dbReference type="STRING" id="1774968.AUC68_09185"/>
<feature type="chain" id="PRO_5009138757" description="IrrE N-terminal-like domain-containing protein" evidence="1">
    <location>
        <begin position="28"/>
        <end position="178"/>
    </location>
</feature>
<dbReference type="AlphaFoldDB" id="A0A1E3VYG8"/>